<dbReference type="InterPro" id="IPR036047">
    <property type="entry name" value="F-box-like_dom_sf"/>
</dbReference>
<dbReference type="EMBL" id="JARAOO010000005">
    <property type="protein sequence ID" value="KAJ7969007.1"/>
    <property type="molecule type" value="Genomic_DNA"/>
</dbReference>
<evidence type="ECO:0000313" key="4">
    <source>
        <dbReference type="Proteomes" id="UP001163823"/>
    </source>
</evidence>
<dbReference type="InterPro" id="IPR006527">
    <property type="entry name" value="F-box-assoc_dom_typ1"/>
</dbReference>
<sequence length="398" mass="46319">MAETKSPKGHQFVHEPHQKKPRKQSGAVSVREWIPSEMVVDILQKLPDKSLMRFLCVSKTWFSLISDPKLMINTRKLLLLSLRSMSSIDCSGSEEKVKKLHCDVLSRKNFTILGSSNGLLLIYLFRTNQLFIWNPITRVEKWVTYNLHYCWPSLGFTYDNLTDDYKIVSITSASSGAIYSMRTDCWRPLEEIQYTRVRLDVNYNKGGTVASNAVYWFAIYESDNLLTRQDSCVICYNDDIVESLPLVKHEIIFRFDLVDETRTLLSLPPGTEKSKLMDFKGCLCFSQIQYDSGFDMWILTGNSSTNINWSKLMRIEHLKTLTATRFLSPIYFARNGEILLTVKEKNNGEDVAYYPYKTTTLVYSYNPMKKRFRRYKIRGINYWSSEITYSENQLADFT</sequence>
<accession>A0AAD7M327</accession>
<dbReference type="SUPFAM" id="SSF81383">
    <property type="entry name" value="F-box domain"/>
    <property type="match status" value="1"/>
</dbReference>
<keyword evidence="4" id="KW-1185">Reference proteome</keyword>
<dbReference type="PANTHER" id="PTHR31672">
    <property type="entry name" value="BNACNNG10540D PROTEIN"/>
    <property type="match status" value="1"/>
</dbReference>
<dbReference type="Pfam" id="PF07734">
    <property type="entry name" value="FBA_1"/>
    <property type="match status" value="1"/>
</dbReference>
<feature type="domain" description="F-box" evidence="2">
    <location>
        <begin position="34"/>
        <end position="74"/>
    </location>
</feature>
<dbReference type="AlphaFoldDB" id="A0AAD7M327"/>
<dbReference type="Gene3D" id="1.20.1280.50">
    <property type="match status" value="1"/>
</dbReference>
<dbReference type="KEGG" id="qsa:O6P43_013026"/>
<dbReference type="InterPro" id="IPR001810">
    <property type="entry name" value="F-box_dom"/>
</dbReference>
<reference evidence="3" key="1">
    <citation type="journal article" date="2023" name="Science">
        <title>Elucidation of the pathway for biosynthesis of saponin adjuvants from the soapbark tree.</title>
        <authorList>
            <person name="Reed J."/>
            <person name="Orme A."/>
            <person name="El-Demerdash A."/>
            <person name="Owen C."/>
            <person name="Martin L.B.B."/>
            <person name="Misra R.C."/>
            <person name="Kikuchi S."/>
            <person name="Rejzek M."/>
            <person name="Martin A.C."/>
            <person name="Harkess A."/>
            <person name="Leebens-Mack J."/>
            <person name="Louveau T."/>
            <person name="Stephenson M.J."/>
            <person name="Osbourn A."/>
        </authorList>
    </citation>
    <scope>NUCLEOTIDE SEQUENCE</scope>
    <source>
        <strain evidence="3">S10</strain>
    </source>
</reference>
<dbReference type="NCBIfam" id="TIGR01640">
    <property type="entry name" value="F_box_assoc_1"/>
    <property type="match status" value="1"/>
</dbReference>
<dbReference type="SMART" id="SM00256">
    <property type="entry name" value="FBOX"/>
    <property type="match status" value="1"/>
</dbReference>
<proteinExistence type="predicted"/>
<protein>
    <submittedName>
        <fullName evidence="3">F-box protein</fullName>
    </submittedName>
</protein>
<comment type="caution">
    <text evidence="3">The sequence shown here is derived from an EMBL/GenBank/DDBJ whole genome shotgun (WGS) entry which is preliminary data.</text>
</comment>
<dbReference type="PANTHER" id="PTHR31672:SF13">
    <property type="entry name" value="F-BOX PROTEIN CPR30-LIKE"/>
    <property type="match status" value="1"/>
</dbReference>
<evidence type="ECO:0000313" key="3">
    <source>
        <dbReference type="EMBL" id="KAJ7969007.1"/>
    </source>
</evidence>
<name>A0AAD7M327_QUISA</name>
<dbReference type="InterPro" id="IPR050796">
    <property type="entry name" value="SCF_F-box_component"/>
</dbReference>
<dbReference type="Pfam" id="PF00646">
    <property type="entry name" value="F-box"/>
    <property type="match status" value="1"/>
</dbReference>
<dbReference type="InterPro" id="IPR017451">
    <property type="entry name" value="F-box-assoc_interact_dom"/>
</dbReference>
<feature type="region of interest" description="Disordered" evidence="1">
    <location>
        <begin position="1"/>
        <end position="28"/>
    </location>
</feature>
<organism evidence="3 4">
    <name type="scientific">Quillaja saponaria</name>
    <name type="common">Soap bark tree</name>
    <dbReference type="NCBI Taxonomy" id="32244"/>
    <lineage>
        <taxon>Eukaryota</taxon>
        <taxon>Viridiplantae</taxon>
        <taxon>Streptophyta</taxon>
        <taxon>Embryophyta</taxon>
        <taxon>Tracheophyta</taxon>
        <taxon>Spermatophyta</taxon>
        <taxon>Magnoliopsida</taxon>
        <taxon>eudicotyledons</taxon>
        <taxon>Gunneridae</taxon>
        <taxon>Pentapetalae</taxon>
        <taxon>rosids</taxon>
        <taxon>fabids</taxon>
        <taxon>Fabales</taxon>
        <taxon>Quillajaceae</taxon>
        <taxon>Quillaja</taxon>
    </lineage>
</organism>
<evidence type="ECO:0000256" key="1">
    <source>
        <dbReference type="SAM" id="MobiDB-lite"/>
    </source>
</evidence>
<dbReference type="Proteomes" id="UP001163823">
    <property type="component" value="Chromosome 5"/>
</dbReference>
<gene>
    <name evidence="3" type="ORF">O6P43_013026</name>
</gene>
<evidence type="ECO:0000259" key="2">
    <source>
        <dbReference type="SMART" id="SM00256"/>
    </source>
</evidence>